<evidence type="ECO:0000256" key="4">
    <source>
        <dbReference type="ARBA" id="ARBA00022759"/>
    </source>
</evidence>
<dbReference type="CDD" id="cd09274">
    <property type="entry name" value="RNase_HI_RT_Ty3"/>
    <property type="match status" value="1"/>
</dbReference>
<dbReference type="InterPro" id="IPR043128">
    <property type="entry name" value="Rev_trsase/Diguanyl_cyclase"/>
</dbReference>
<evidence type="ECO:0000256" key="3">
    <source>
        <dbReference type="ARBA" id="ARBA00022722"/>
    </source>
</evidence>
<dbReference type="Pfam" id="PF17921">
    <property type="entry name" value="Integrase_H2C2"/>
    <property type="match status" value="1"/>
</dbReference>
<dbReference type="SUPFAM" id="SSF56672">
    <property type="entry name" value="DNA/RNA polymerases"/>
    <property type="match status" value="1"/>
</dbReference>
<dbReference type="InterPro" id="IPR050951">
    <property type="entry name" value="Retrovirus_Pol_polyprotein"/>
</dbReference>
<keyword evidence="5" id="KW-0378">Hydrolase</keyword>
<dbReference type="Proteomes" id="UP000322245">
    <property type="component" value="Unassembled WGS sequence"/>
</dbReference>
<dbReference type="FunFam" id="3.10.20.370:FF:000001">
    <property type="entry name" value="Retrovirus-related Pol polyprotein from transposon 17.6-like protein"/>
    <property type="match status" value="1"/>
</dbReference>
<evidence type="ECO:0000256" key="1">
    <source>
        <dbReference type="ARBA" id="ARBA00022679"/>
    </source>
</evidence>
<proteinExistence type="predicted"/>
<dbReference type="GO" id="GO:0003964">
    <property type="term" value="F:RNA-directed DNA polymerase activity"/>
    <property type="evidence" value="ECO:0007669"/>
    <property type="project" value="UniProtKB-KW"/>
</dbReference>
<evidence type="ECO:0000256" key="2">
    <source>
        <dbReference type="ARBA" id="ARBA00022695"/>
    </source>
</evidence>
<keyword evidence="6" id="KW-0695">RNA-directed DNA polymerase</keyword>
<sequence>MGWGRSGQSGITLSTKKSHVAFQEIKALGHYVSNVGIGTLGANIEPIKSFPAPHNIKTLQRFPGMCSYYRKFVPSFASIAAPLHALLASAGGKWLWIPECQEAIDKLRTSSQPLPDYKKPFLLYTDASTTGIGDVLAQLDNDNREHPIVYLSRSLTPAKRNCVATELECLGMVWAIGRLRPYLDGSKLTVITDHSALQWIMDYKGNNSRLNRWSVDLQTYRDDITIRHRAGRMHSNVDPLSRMFPAAEILTILTRSARASKEIDIEIPSIADATAASSTASSSSPEPVEDSTGPYSTAHFSPNATRTIASNASSTVSRLMDGYKLIDEFLYLIDSDGRTRLCIPDVDQRRLDIMHDAHDIPTSGHLGIPKTSKRVADAYFWPSMHKDVRKYVRSCVSCQANKS</sequence>
<evidence type="ECO:0000259" key="8">
    <source>
        <dbReference type="Pfam" id="PF17917"/>
    </source>
</evidence>
<dbReference type="InterPro" id="IPR041588">
    <property type="entry name" value="Integrase_H2C2"/>
</dbReference>
<dbReference type="FunFam" id="1.10.340.70:FF:000001">
    <property type="entry name" value="Retrovirus-related Pol polyprotein from transposon gypsy-like Protein"/>
    <property type="match status" value="1"/>
</dbReference>
<keyword evidence="4" id="KW-0255">Endonuclease</keyword>
<dbReference type="Gene3D" id="3.30.70.270">
    <property type="match status" value="1"/>
</dbReference>
<dbReference type="GO" id="GO:0016787">
    <property type="term" value="F:hydrolase activity"/>
    <property type="evidence" value="ECO:0007669"/>
    <property type="project" value="UniProtKB-KW"/>
</dbReference>
<dbReference type="EMBL" id="NIDF01000331">
    <property type="protein sequence ID" value="TYJ51209.1"/>
    <property type="molecule type" value="Genomic_DNA"/>
</dbReference>
<feature type="domain" description="Integrase zinc-binding" evidence="9">
    <location>
        <begin position="348"/>
        <end position="403"/>
    </location>
</feature>
<dbReference type="AlphaFoldDB" id="A0A5D3ALE4"/>
<dbReference type="PANTHER" id="PTHR37984:SF5">
    <property type="entry name" value="PROTEIN NYNRIN-LIKE"/>
    <property type="match status" value="1"/>
</dbReference>
<dbReference type="InterPro" id="IPR041373">
    <property type="entry name" value="RT_RNaseH"/>
</dbReference>
<keyword evidence="2" id="KW-0548">Nucleotidyltransferase</keyword>
<evidence type="ECO:0000256" key="5">
    <source>
        <dbReference type="ARBA" id="ARBA00022801"/>
    </source>
</evidence>
<dbReference type="PANTHER" id="PTHR37984">
    <property type="entry name" value="PROTEIN CBG26694"/>
    <property type="match status" value="1"/>
</dbReference>
<reference evidence="10 11" key="1">
    <citation type="submission" date="2017-05" db="EMBL/GenBank/DDBJ databases">
        <title>The Genome Sequence of Tsuchiyaea wingfieldii DSM 27421.</title>
        <authorList>
            <person name="Cuomo C."/>
            <person name="Passer A."/>
            <person name="Billmyre B."/>
            <person name="Heitman J."/>
        </authorList>
    </citation>
    <scope>NUCLEOTIDE SEQUENCE [LARGE SCALE GENOMIC DNA]</scope>
    <source>
        <strain evidence="10 11">DSM 27421</strain>
    </source>
</reference>
<evidence type="ECO:0000256" key="7">
    <source>
        <dbReference type="SAM" id="MobiDB-lite"/>
    </source>
</evidence>
<dbReference type="GO" id="GO:0004519">
    <property type="term" value="F:endonuclease activity"/>
    <property type="evidence" value="ECO:0007669"/>
    <property type="project" value="UniProtKB-KW"/>
</dbReference>
<gene>
    <name evidence="10" type="ORF">B9479_008233</name>
</gene>
<dbReference type="Gene3D" id="1.10.340.70">
    <property type="match status" value="1"/>
</dbReference>
<dbReference type="Pfam" id="PF17917">
    <property type="entry name" value="RT_RNaseH"/>
    <property type="match status" value="1"/>
</dbReference>
<dbReference type="FunFam" id="3.30.70.270:FF:000020">
    <property type="entry name" value="Transposon Tf2-6 polyprotein-like Protein"/>
    <property type="match status" value="1"/>
</dbReference>
<keyword evidence="3" id="KW-0540">Nuclease</keyword>
<evidence type="ECO:0000259" key="9">
    <source>
        <dbReference type="Pfam" id="PF17921"/>
    </source>
</evidence>
<feature type="domain" description="Reverse transcriptase RNase H-like" evidence="8">
    <location>
        <begin position="116"/>
        <end position="220"/>
    </location>
</feature>
<dbReference type="InterPro" id="IPR043502">
    <property type="entry name" value="DNA/RNA_pol_sf"/>
</dbReference>
<comment type="caution">
    <text evidence="10">The sequence shown here is derived from an EMBL/GenBank/DDBJ whole genome shotgun (WGS) entry which is preliminary data.</text>
</comment>
<protein>
    <recommendedName>
        <fullName evidence="12">Integrase zinc-binding domain-containing protein</fullName>
    </recommendedName>
</protein>
<accession>A0A5D3ALE4</accession>
<evidence type="ECO:0000313" key="10">
    <source>
        <dbReference type="EMBL" id="TYJ51209.1"/>
    </source>
</evidence>
<evidence type="ECO:0008006" key="12">
    <source>
        <dbReference type="Google" id="ProtNLM"/>
    </source>
</evidence>
<organism evidence="10 11">
    <name type="scientific">Cryptococcus floricola</name>
    <dbReference type="NCBI Taxonomy" id="2591691"/>
    <lineage>
        <taxon>Eukaryota</taxon>
        <taxon>Fungi</taxon>
        <taxon>Dikarya</taxon>
        <taxon>Basidiomycota</taxon>
        <taxon>Agaricomycotina</taxon>
        <taxon>Tremellomycetes</taxon>
        <taxon>Tremellales</taxon>
        <taxon>Cryptococcaceae</taxon>
        <taxon>Cryptococcus</taxon>
    </lineage>
</organism>
<keyword evidence="1" id="KW-0808">Transferase</keyword>
<evidence type="ECO:0000313" key="11">
    <source>
        <dbReference type="Proteomes" id="UP000322245"/>
    </source>
</evidence>
<evidence type="ECO:0000256" key="6">
    <source>
        <dbReference type="ARBA" id="ARBA00022918"/>
    </source>
</evidence>
<feature type="compositionally biased region" description="Low complexity" evidence="7">
    <location>
        <begin position="275"/>
        <end position="285"/>
    </location>
</feature>
<feature type="region of interest" description="Disordered" evidence="7">
    <location>
        <begin position="275"/>
        <end position="301"/>
    </location>
</feature>
<name>A0A5D3ALE4_9TREE</name>
<keyword evidence="11" id="KW-1185">Reference proteome</keyword>